<dbReference type="InterPro" id="IPR036950">
    <property type="entry name" value="PBP_transglycosylase"/>
</dbReference>
<keyword evidence="7" id="KW-0808">Transferase</keyword>
<dbReference type="EMBL" id="JBHSMZ010000015">
    <property type="protein sequence ID" value="MFC5550557.1"/>
    <property type="molecule type" value="Genomic_DNA"/>
</dbReference>
<evidence type="ECO:0000256" key="9">
    <source>
        <dbReference type="ARBA" id="ARBA00023268"/>
    </source>
</evidence>
<feature type="chain" id="PRO_5045692626" description="peptidoglycan glycosyltransferase" evidence="13">
    <location>
        <begin position="20"/>
        <end position="735"/>
    </location>
</feature>
<evidence type="ECO:0000256" key="3">
    <source>
        <dbReference type="ARBA" id="ARBA00007739"/>
    </source>
</evidence>
<keyword evidence="9" id="KW-0511">Multifunctional enzyme</keyword>
<feature type="signal peptide" evidence="13">
    <location>
        <begin position="1"/>
        <end position="19"/>
    </location>
</feature>
<proteinExistence type="inferred from homology"/>
<evidence type="ECO:0000256" key="6">
    <source>
        <dbReference type="ARBA" id="ARBA00022676"/>
    </source>
</evidence>
<evidence type="ECO:0000256" key="12">
    <source>
        <dbReference type="SAM" id="MobiDB-lite"/>
    </source>
</evidence>
<comment type="caution">
    <text evidence="17">The sequence shown here is derived from an EMBL/GenBank/DDBJ whole genome shotgun (WGS) entry which is preliminary data.</text>
</comment>
<evidence type="ECO:0000256" key="10">
    <source>
        <dbReference type="ARBA" id="ARBA00044770"/>
    </source>
</evidence>
<comment type="catalytic activity">
    <reaction evidence="11">
        <text>[GlcNAc-(1-&gt;4)-Mur2Ac(oyl-L-Ala-gamma-D-Glu-L-Lys-D-Ala-D-Ala)](n)-di-trans,octa-cis-undecaprenyl diphosphate + beta-D-GlcNAc-(1-&gt;4)-Mur2Ac(oyl-L-Ala-gamma-D-Glu-L-Lys-D-Ala-D-Ala)-di-trans,octa-cis-undecaprenyl diphosphate = [GlcNAc-(1-&gt;4)-Mur2Ac(oyl-L-Ala-gamma-D-Glu-L-Lys-D-Ala-D-Ala)](n+1)-di-trans,octa-cis-undecaprenyl diphosphate + di-trans,octa-cis-undecaprenyl diphosphate + H(+)</text>
        <dbReference type="Rhea" id="RHEA:23708"/>
        <dbReference type="Rhea" id="RHEA-COMP:9602"/>
        <dbReference type="Rhea" id="RHEA-COMP:9603"/>
        <dbReference type="ChEBI" id="CHEBI:15378"/>
        <dbReference type="ChEBI" id="CHEBI:58405"/>
        <dbReference type="ChEBI" id="CHEBI:60033"/>
        <dbReference type="ChEBI" id="CHEBI:78435"/>
        <dbReference type="EC" id="2.4.99.28"/>
    </reaction>
</comment>
<evidence type="ECO:0000256" key="13">
    <source>
        <dbReference type="SAM" id="SignalP"/>
    </source>
</evidence>
<dbReference type="NCBIfam" id="TIGR02073">
    <property type="entry name" value="PBP_1c"/>
    <property type="match status" value="1"/>
</dbReference>
<dbReference type="SUPFAM" id="SSF56601">
    <property type="entry name" value="beta-lactamase/transpeptidase-like"/>
    <property type="match status" value="1"/>
</dbReference>
<feature type="domain" description="Penicillin-binding protein transpeptidase" evidence="14">
    <location>
        <begin position="301"/>
        <end position="563"/>
    </location>
</feature>
<dbReference type="Pfam" id="PF00905">
    <property type="entry name" value="Transpeptidase"/>
    <property type="match status" value="1"/>
</dbReference>
<dbReference type="InterPro" id="IPR011815">
    <property type="entry name" value="PBP_1c"/>
</dbReference>
<feature type="region of interest" description="Disordered" evidence="12">
    <location>
        <begin position="707"/>
        <end position="735"/>
    </location>
</feature>
<dbReference type="InterPro" id="IPR012338">
    <property type="entry name" value="Beta-lactam/transpept-like"/>
</dbReference>
<reference evidence="18" key="1">
    <citation type="journal article" date="2019" name="Int. J. Syst. Evol. Microbiol.">
        <title>The Global Catalogue of Microorganisms (GCM) 10K type strain sequencing project: providing services to taxonomists for standard genome sequencing and annotation.</title>
        <authorList>
            <consortium name="The Broad Institute Genomics Platform"/>
            <consortium name="The Broad Institute Genome Sequencing Center for Infectious Disease"/>
            <person name="Wu L."/>
            <person name="Ma J."/>
        </authorList>
    </citation>
    <scope>NUCLEOTIDE SEQUENCE [LARGE SCALE GENOMIC DNA]</scope>
    <source>
        <strain evidence="18">CGMCC 4.5798</strain>
    </source>
</reference>
<dbReference type="InterPro" id="IPR050396">
    <property type="entry name" value="Glycosyltr_51/Transpeptidase"/>
</dbReference>
<evidence type="ECO:0000256" key="11">
    <source>
        <dbReference type="ARBA" id="ARBA00049902"/>
    </source>
</evidence>
<dbReference type="SUPFAM" id="SSF53955">
    <property type="entry name" value="Lysozyme-like"/>
    <property type="match status" value="1"/>
</dbReference>
<evidence type="ECO:0000256" key="5">
    <source>
        <dbReference type="ARBA" id="ARBA00022670"/>
    </source>
</evidence>
<organism evidence="17 18">
    <name type="scientific">Massilia aerilata</name>
    <dbReference type="NCBI Taxonomy" id="453817"/>
    <lineage>
        <taxon>Bacteria</taxon>
        <taxon>Pseudomonadati</taxon>
        <taxon>Pseudomonadota</taxon>
        <taxon>Betaproteobacteria</taxon>
        <taxon>Burkholderiales</taxon>
        <taxon>Oxalobacteraceae</taxon>
        <taxon>Telluria group</taxon>
        <taxon>Massilia</taxon>
    </lineage>
</organism>
<keyword evidence="8" id="KW-0378">Hydrolase</keyword>
<sequence>MNKRYALLLAAVLAAPAIAAVPTPAQVRAAWQPSEAQLLDRHGQPLESVRIDMAARRQPWVLLSEISPSLGRAVMQAEDQHFMEHGGIDLQAVGQAAWDNLFRVRGGQARLRGASTITMQLAGLLDPALASRAAGRSWRQKWDQALAARELEAGWSKQQILEAYLNLASFRGELQGVGAASRGLFGKAPSGLDTGEAAILASLLRAPGASVREVARRACALAAELKAASPCATIEWQVEVALSRQGAAFQQPPARLARLLLDGGKGPRVLRSTIDGQLQRFAAMTLRRHLAELAGRNVGDGAVLVLDNDSGEILAYVANSGAGEVDGVAALRQAGSTLKPFLYELAIERGLLHAASLLDDTPVDIPTVGGLYVPQNYDRRYHEVASVRTSLAGSLNIPAVRTLMLTGLERFHERLREAGLSSLTEAADFYGYSLALGSADVSLLELTNAYRTLANGGLQGSVTLRARVPERKHRVLDEKGAFIVGDILSDRGARSVTFGLRNELATSFWSAVKTGTSKDMRDNWCVGWSSRYTVGVWVGNFDGQPMWDVSGVSGAAPVWRDLMDYLHRDSPSRAPSAPPGLVRQTVAFTPAVEAPRSEWFVRGSETASVELLAPSQRQPKIVYPADSSLIALDPDIPEALQRVRFLAQGGRELVWVLDGEEVGQAAVDGGWAPVPGKHELKLVGQDGRMLASARFEVRANAQLVSTFSTSSGGSSARPVMSRDAGSGENSGESER</sequence>
<name>A0ABW0S150_9BURK</name>
<dbReference type="Proteomes" id="UP001596086">
    <property type="component" value="Unassembled WGS sequence"/>
</dbReference>
<gene>
    <name evidence="17" type="primary">pbpC</name>
    <name evidence="17" type="ORF">ACFPO9_18735</name>
</gene>
<dbReference type="PANTHER" id="PTHR32282">
    <property type="entry name" value="BINDING PROTEIN TRANSPEPTIDASE, PUTATIVE-RELATED"/>
    <property type="match status" value="1"/>
</dbReference>
<comment type="similarity">
    <text evidence="2">In the C-terminal section; belongs to the transpeptidase family.</text>
</comment>
<evidence type="ECO:0000256" key="8">
    <source>
        <dbReference type="ARBA" id="ARBA00022801"/>
    </source>
</evidence>
<keyword evidence="6" id="KW-0328">Glycosyltransferase</keyword>
<dbReference type="Gene3D" id="3.40.710.10">
    <property type="entry name" value="DD-peptidase/beta-lactamase superfamily"/>
    <property type="match status" value="1"/>
</dbReference>
<comment type="similarity">
    <text evidence="3">In the N-terminal section; belongs to the glycosyltransferase 51 family.</text>
</comment>
<protein>
    <recommendedName>
        <fullName evidence="10">peptidoglycan glycosyltransferase</fullName>
        <ecNumber evidence="10">2.4.99.28</ecNumber>
    </recommendedName>
</protein>
<dbReference type="InterPro" id="IPR001264">
    <property type="entry name" value="Glyco_trans_51"/>
</dbReference>
<feature type="domain" description="Glycosyl transferase family 51" evidence="15">
    <location>
        <begin position="54"/>
        <end position="217"/>
    </location>
</feature>
<keyword evidence="4" id="KW-0121">Carboxypeptidase</keyword>
<dbReference type="Pfam" id="PF00912">
    <property type="entry name" value="Transgly"/>
    <property type="match status" value="1"/>
</dbReference>
<evidence type="ECO:0000256" key="2">
    <source>
        <dbReference type="ARBA" id="ARBA00007090"/>
    </source>
</evidence>
<dbReference type="PANTHER" id="PTHR32282:SF15">
    <property type="entry name" value="PENICILLIN-BINDING PROTEIN 1C"/>
    <property type="match status" value="1"/>
</dbReference>
<evidence type="ECO:0000313" key="18">
    <source>
        <dbReference type="Proteomes" id="UP001596086"/>
    </source>
</evidence>
<evidence type="ECO:0000259" key="14">
    <source>
        <dbReference type="Pfam" id="PF00905"/>
    </source>
</evidence>
<dbReference type="InterPro" id="IPR001460">
    <property type="entry name" value="PCN-bd_Tpept"/>
</dbReference>
<dbReference type="RefSeq" id="WP_379773318.1">
    <property type="nucleotide sequence ID" value="NZ_JBHSMZ010000015.1"/>
</dbReference>
<evidence type="ECO:0000259" key="15">
    <source>
        <dbReference type="Pfam" id="PF00912"/>
    </source>
</evidence>
<evidence type="ECO:0000256" key="7">
    <source>
        <dbReference type="ARBA" id="ARBA00022679"/>
    </source>
</evidence>
<comment type="pathway">
    <text evidence="1">Cell wall biogenesis; peptidoglycan biosynthesis.</text>
</comment>
<evidence type="ECO:0000313" key="17">
    <source>
        <dbReference type="EMBL" id="MFC5550557.1"/>
    </source>
</evidence>
<keyword evidence="13" id="KW-0732">Signal</keyword>
<dbReference type="Gene3D" id="1.10.3810.10">
    <property type="entry name" value="Biosynthetic peptidoglycan transglycosylase-like"/>
    <property type="match status" value="1"/>
</dbReference>
<feature type="domain" description="Penicillin-binding C-terminal" evidence="16">
    <location>
        <begin position="615"/>
        <end position="694"/>
    </location>
</feature>
<dbReference type="InterPro" id="IPR023346">
    <property type="entry name" value="Lysozyme-like_dom_sf"/>
</dbReference>
<evidence type="ECO:0000259" key="16">
    <source>
        <dbReference type="Pfam" id="PF06832"/>
    </source>
</evidence>
<evidence type="ECO:0000256" key="4">
    <source>
        <dbReference type="ARBA" id="ARBA00022645"/>
    </source>
</evidence>
<evidence type="ECO:0000256" key="1">
    <source>
        <dbReference type="ARBA" id="ARBA00004752"/>
    </source>
</evidence>
<dbReference type="InterPro" id="IPR009647">
    <property type="entry name" value="PBP_C"/>
</dbReference>
<keyword evidence="18" id="KW-1185">Reference proteome</keyword>
<dbReference type="Pfam" id="PF06832">
    <property type="entry name" value="BiPBP_C"/>
    <property type="match status" value="1"/>
</dbReference>
<accession>A0ABW0S150</accession>
<keyword evidence="5" id="KW-0645">Protease</keyword>
<dbReference type="EC" id="2.4.99.28" evidence="10"/>